<dbReference type="PANTHER" id="PTHR20946:SF0">
    <property type="entry name" value="SANT AND BTB DOMAIN REGULATOR OF CLASS SWITCH RECOMBINATION"/>
    <property type="match status" value="1"/>
</dbReference>
<proteinExistence type="predicted"/>
<dbReference type="EMBL" id="JAPWTK010000050">
    <property type="protein sequence ID" value="KAJ8954125.1"/>
    <property type="molecule type" value="Genomic_DNA"/>
</dbReference>
<dbReference type="AlphaFoldDB" id="A0AAV8YTC8"/>
<feature type="non-terminal residue" evidence="1">
    <location>
        <position position="1"/>
    </location>
</feature>
<gene>
    <name evidence="1" type="ORF">NQ318_005719</name>
</gene>
<evidence type="ECO:0000313" key="1">
    <source>
        <dbReference type="EMBL" id="KAJ8954125.1"/>
    </source>
</evidence>
<keyword evidence="2" id="KW-1185">Reference proteome</keyword>
<accession>A0AAV8YTC8</accession>
<dbReference type="PANTHER" id="PTHR20946">
    <property type="entry name" value="SANT AND BTB DOMAIN REGULATOR OF CLASS SWITCH RECOMBINATION"/>
    <property type="match status" value="1"/>
</dbReference>
<organism evidence="1 2">
    <name type="scientific">Aromia moschata</name>
    <dbReference type="NCBI Taxonomy" id="1265417"/>
    <lineage>
        <taxon>Eukaryota</taxon>
        <taxon>Metazoa</taxon>
        <taxon>Ecdysozoa</taxon>
        <taxon>Arthropoda</taxon>
        <taxon>Hexapoda</taxon>
        <taxon>Insecta</taxon>
        <taxon>Pterygota</taxon>
        <taxon>Neoptera</taxon>
        <taxon>Endopterygota</taxon>
        <taxon>Coleoptera</taxon>
        <taxon>Polyphaga</taxon>
        <taxon>Cucujiformia</taxon>
        <taxon>Chrysomeloidea</taxon>
        <taxon>Cerambycidae</taxon>
        <taxon>Cerambycinae</taxon>
        <taxon>Callichromatini</taxon>
        <taxon>Aromia</taxon>
    </lineage>
</organism>
<reference evidence="1" key="1">
    <citation type="journal article" date="2023" name="Insect Mol. Biol.">
        <title>Genome sequencing provides insights into the evolution of gene families encoding plant cell wall-degrading enzymes in longhorned beetles.</title>
        <authorList>
            <person name="Shin N.R."/>
            <person name="Okamura Y."/>
            <person name="Kirsch R."/>
            <person name="Pauchet Y."/>
        </authorList>
    </citation>
    <scope>NUCLEOTIDE SEQUENCE</scope>
    <source>
        <strain evidence="1">AMC_N1</strain>
    </source>
</reference>
<sequence>VQESVEGILIAGGMTDAVNWLKRKEHQLTLEKNSICCQTSDTVLIEANKGSGDGDKKELARRKSCSSASEGDVLKKRLNEVVRGHWCSLAMVFKCGKCHQLITPAVASNIPCIPTCMRLQPDGSIVSLHIRDPTWNINDHIAKLHRTLRSWRRVYWRLWGNCHFLYCVTCRRFFPPEPDRVVSVSPRHAAVLHPGRPEGPLAHRQVPLLRGAGLQVPVAGEPVRLPVQATRVYDFVKVCTQDVRDSAVFTLLETYQHLIEEEPPELLFPEKLTRLVAREPLWWT</sequence>
<comment type="caution">
    <text evidence="1">The sequence shown here is derived from an EMBL/GenBank/DDBJ whole genome shotgun (WGS) entry which is preliminary data.</text>
</comment>
<dbReference type="InterPro" id="IPR045902">
    <property type="entry name" value="SANBR-like"/>
</dbReference>
<evidence type="ECO:0000313" key="2">
    <source>
        <dbReference type="Proteomes" id="UP001162162"/>
    </source>
</evidence>
<name>A0AAV8YTC8_9CUCU</name>
<protein>
    <submittedName>
        <fullName evidence="1">Uncharacterized protein</fullName>
    </submittedName>
</protein>
<dbReference type="Proteomes" id="UP001162162">
    <property type="component" value="Unassembled WGS sequence"/>
</dbReference>